<dbReference type="Pfam" id="PF16209">
    <property type="entry name" value="PhoLip_ATPase_N"/>
    <property type="match status" value="1"/>
</dbReference>
<dbReference type="SUPFAM" id="SSF81665">
    <property type="entry name" value="Calcium ATPase, transmembrane domain M"/>
    <property type="match status" value="1"/>
</dbReference>
<evidence type="ECO:0000256" key="6">
    <source>
        <dbReference type="ARBA" id="ARBA00023136"/>
    </source>
</evidence>
<keyword evidence="5 8" id="KW-1133">Transmembrane helix</keyword>
<keyword evidence="4" id="KW-0460">Magnesium</keyword>
<dbReference type="InterPro" id="IPR023298">
    <property type="entry name" value="ATPase_P-typ_TM_dom_sf"/>
</dbReference>
<dbReference type="OMA" id="HIIANFF"/>
<dbReference type="GO" id="GO:0045332">
    <property type="term" value="P:phospholipid translocation"/>
    <property type="evidence" value="ECO:0007669"/>
    <property type="project" value="TreeGrafter"/>
</dbReference>
<comment type="subcellular location">
    <subcellularLocation>
        <location evidence="1">Membrane</location>
        <topology evidence="1">Multi-pass membrane protein</topology>
    </subcellularLocation>
</comment>
<evidence type="ECO:0000313" key="12">
    <source>
        <dbReference type="Proteomes" id="UP000751190"/>
    </source>
</evidence>
<dbReference type="OrthoDB" id="377733at2759"/>
<evidence type="ECO:0000256" key="2">
    <source>
        <dbReference type="ARBA" id="ARBA00022692"/>
    </source>
</evidence>
<dbReference type="Gene3D" id="3.40.50.1000">
    <property type="entry name" value="HAD superfamily/HAD-like"/>
    <property type="match status" value="2"/>
</dbReference>
<evidence type="ECO:0000256" key="5">
    <source>
        <dbReference type="ARBA" id="ARBA00022989"/>
    </source>
</evidence>
<protein>
    <recommendedName>
        <fullName evidence="13">P-type phospholipid transporter</fullName>
    </recommendedName>
</protein>
<feature type="transmembrane region" description="Helical" evidence="8">
    <location>
        <begin position="271"/>
        <end position="293"/>
    </location>
</feature>
<evidence type="ECO:0000259" key="9">
    <source>
        <dbReference type="Pfam" id="PF16209"/>
    </source>
</evidence>
<feature type="transmembrane region" description="Helical" evidence="8">
    <location>
        <begin position="313"/>
        <end position="339"/>
    </location>
</feature>
<sequence>MRRVRVNVPDLSLPDNTVSNTKYTRWNFLPKTLAQQFSKPMNRYFLLIAFLQLDSSLTPVNPASTWGPLIAVTLISMLKEHLDDRKRAESDRLANERMFAVVGASGALGKVRAAKIRVGQLVLVRRDDEVPCDLVVLRTSEEALGAGTCYVQTTNLDGEADLKLRRAPPSTQALARDALPALRAVVECAAPNADIHAFDSTLSIEPDGAAGAEHLGLSADNLLLQATHVRKTAWAIGVAVYVGNQTKLGCNKTVPPFKYPAVEQLVNRFSVAIFCFQLVLTLALGIAGARWRAEVGATLPYLGYDHWSRAHPVVYNLVIPLRFLLLMSLMIPISLAVTLDVLRWTYARWIGDDDEMRDGRTGARAVANSTAVPEDLGQIRYVFADKTGTLTENEMNFRRASIGGEAYGDGDGAPAGIFSDGALIARTQAGHVAILNYWRCIALCNGCAPVRRAQPAADGGLYEYTSPSPDEEALCLAAQRFGVALATRGADGVATLEMRALRVGSTPSKRGSTALRCTPLGGAPSATERWIVQHEIPFSSERKRMSVIARHESSGQLVLFTKGADDAMLPLLALRDDGAHSVGARTVRHIRRFARLGLRTLLIAMRRLDAREYEAWAAQFQAASVATADRSARLAATYAAIEVRLEPLGASAIEDALQPGVPETLRALRDAGVRVWMLTGDKAETALEVARACKLVPHAAFVVDVRPASLVDGASSSSSAFRSGARRPLSPLSPPGVGVAHEQLHFARDARADGEWPEGKRAQVGGRAQAPNGTALADAQPRAHAREMSAGSVESADDDEALPVLNVSGGSVEELLACMRAHRALLRQRAYGGADGASRAADNEYVAVDDDGDDDDDAAADGVDGDGAAGAYALILEGDALARALSEACRAQFYELALGASAVVCARATPSQKAEVVRLVKRATAGAAGAAVRVLAIGDGGNDVAMIQEAHIGVGLVGKEGLQAARAADYTLGRFSFLQRLLLVHGRRAHQRTSAICLYTFYKSIFFASIQVLFNVWTGFSGASFFPSLAVTVWNAPFTMVTGFSLLVDRDVTDGGLLAFPRLYVQTQASLDLNVRAFALWWLRAVLQACFCFWAVIAAFGTVDYVHPRTGAACELEQTGYVGYTVALYVQVLTVYVEHSGLAPANHAALLGCLLAFHLSFWLYSSLPMSADSHGLIAYLYADPSYWLGCGTIAAAAVLPVALLKYAVHHTWPSESAVVQHYERERCARTPASQAAAPRRASGNERNGCSPSGGLDDSMRATLRGEA</sequence>
<feature type="compositionally biased region" description="Basic and acidic residues" evidence="7">
    <location>
        <begin position="749"/>
        <end position="761"/>
    </location>
</feature>
<dbReference type="PANTHER" id="PTHR24092:SF19">
    <property type="entry name" value="PHOSPHOLIPID-TRANSPORTING ATPASE"/>
    <property type="match status" value="1"/>
</dbReference>
<feature type="transmembrane region" description="Helical" evidence="8">
    <location>
        <begin position="1081"/>
        <end position="1101"/>
    </location>
</feature>
<evidence type="ECO:0008006" key="13">
    <source>
        <dbReference type="Google" id="ProtNLM"/>
    </source>
</evidence>
<dbReference type="AlphaFoldDB" id="A0A8J6CEZ0"/>
<feature type="compositionally biased region" description="Low complexity" evidence="7">
    <location>
        <begin position="713"/>
        <end position="727"/>
    </location>
</feature>
<evidence type="ECO:0000256" key="1">
    <source>
        <dbReference type="ARBA" id="ARBA00004141"/>
    </source>
</evidence>
<dbReference type="InterPro" id="IPR032631">
    <property type="entry name" value="P-type_ATPase_N"/>
</dbReference>
<gene>
    <name evidence="11" type="ORF">KFE25_000751</name>
</gene>
<dbReference type="SUPFAM" id="SSF81653">
    <property type="entry name" value="Calcium ATPase, transduction domain A"/>
    <property type="match status" value="1"/>
</dbReference>
<dbReference type="NCBIfam" id="TIGR01494">
    <property type="entry name" value="ATPase_P-type"/>
    <property type="match status" value="1"/>
</dbReference>
<dbReference type="Pfam" id="PF16212">
    <property type="entry name" value="PhoLip_ATPase_C"/>
    <property type="match status" value="1"/>
</dbReference>
<dbReference type="PANTHER" id="PTHR24092">
    <property type="entry name" value="PROBABLE PHOSPHOLIPID-TRANSPORTING ATPASE"/>
    <property type="match status" value="1"/>
</dbReference>
<feature type="domain" description="P-type ATPase N-terminal" evidence="9">
    <location>
        <begin position="14"/>
        <end position="66"/>
    </location>
</feature>
<dbReference type="PRINTS" id="PR00119">
    <property type="entry name" value="CATATPASE"/>
</dbReference>
<dbReference type="PROSITE" id="PS00154">
    <property type="entry name" value="ATPASE_E1_E2"/>
    <property type="match status" value="1"/>
</dbReference>
<dbReference type="InterPro" id="IPR001757">
    <property type="entry name" value="P_typ_ATPase"/>
</dbReference>
<feature type="transmembrane region" description="Helical" evidence="8">
    <location>
        <begin position="996"/>
        <end position="1017"/>
    </location>
</feature>
<dbReference type="EMBL" id="JAGTXO010000006">
    <property type="protein sequence ID" value="KAG8467435.1"/>
    <property type="molecule type" value="Genomic_DNA"/>
</dbReference>
<dbReference type="InterPro" id="IPR036412">
    <property type="entry name" value="HAD-like_sf"/>
</dbReference>
<dbReference type="SUPFAM" id="SSF56784">
    <property type="entry name" value="HAD-like"/>
    <property type="match status" value="1"/>
</dbReference>
<feature type="transmembrane region" description="Helical" evidence="8">
    <location>
        <begin position="1029"/>
        <end position="1048"/>
    </location>
</feature>
<dbReference type="Gene3D" id="3.40.1110.10">
    <property type="entry name" value="Calcium-transporting ATPase, cytoplasmic domain N"/>
    <property type="match status" value="1"/>
</dbReference>
<feature type="compositionally biased region" description="Basic and acidic residues" evidence="7">
    <location>
        <begin position="1257"/>
        <end position="1267"/>
    </location>
</feature>
<dbReference type="GO" id="GO:0016887">
    <property type="term" value="F:ATP hydrolysis activity"/>
    <property type="evidence" value="ECO:0007669"/>
    <property type="project" value="InterPro"/>
</dbReference>
<keyword evidence="12" id="KW-1185">Reference proteome</keyword>
<keyword evidence="6 8" id="KW-0472">Membrane</keyword>
<dbReference type="InterPro" id="IPR023299">
    <property type="entry name" value="ATPase_P-typ_cyto_dom_N"/>
</dbReference>
<proteinExistence type="predicted"/>
<dbReference type="GO" id="GO:0046872">
    <property type="term" value="F:metal ion binding"/>
    <property type="evidence" value="ECO:0007669"/>
    <property type="project" value="UniProtKB-KW"/>
</dbReference>
<evidence type="ECO:0000259" key="10">
    <source>
        <dbReference type="Pfam" id="PF16212"/>
    </source>
</evidence>
<dbReference type="InterPro" id="IPR008250">
    <property type="entry name" value="ATPase_P-typ_transduc_dom_A_sf"/>
</dbReference>
<evidence type="ECO:0000256" key="3">
    <source>
        <dbReference type="ARBA" id="ARBA00022723"/>
    </source>
</evidence>
<feature type="domain" description="P-type ATPase C-terminal" evidence="10">
    <location>
        <begin position="965"/>
        <end position="1213"/>
    </location>
</feature>
<feature type="region of interest" description="Disordered" evidence="7">
    <location>
        <begin position="1230"/>
        <end position="1267"/>
    </location>
</feature>
<keyword evidence="2 8" id="KW-0812">Transmembrane</keyword>
<dbReference type="Pfam" id="PF13246">
    <property type="entry name" value="Cation_ATPase"/>
    <property type="match status" value="1"/>
</dbReference>
<feature type="transmembrane region" description="Helical" evidence="8">
    <location>
        <begin position="1121"/>
        <end position="1137"/>
    </location>
</feature>
<dbReference type="Proteomes" id="UP000751190">
    <property type="component" value="Unassembled WGS sequence"/>
</dbReference>
<dbReference type="GO" id="GO:0140326">
    <property type="term" value="F:ATPase-coupled intramembrane lipid transporter activity"/>
    <property type="evidence" value="ECO:0007669"/>
    <property type="project" value="TreeGrafter"/>
</dbReference>
<evidence type="ECO:0000256" key="4">
    <source>
        <dbReference type="ARBA" id="ARBA00022842"/>
    </source>
</evidence>
<feature type="region of interest" description="Disordered" evidence="7">
    <location>
        <begin position="713"/>
        <end position="736"/>
    </location>
</feature>
<name>A0A8J6CEZ0_DIALT</name>
<reference evidence="11" key="1">
    <citation type="submission" date="2021-05" db="EMBL/GenBank/DDBJ databases">
        <title>The genome of the haptophyte Pavlova lutheri (Diacronema luteri, Pavlovales) - a model for lipid biosynthesis in eukaryotic algae.</title>
        <authorList>
            <person name="Hulatt C.J."/>
            <person name="Posewitz M.C."/>
        </authorList>
    </citation>
    <scope>NUCLEOTIDE SEQUENCE</scope>
    <source>
        <strain evidence="11">NIVA-4/92</strain>
    </source>
</reference>
<dbReference type="GO" id="GO:0005524">
    <property type="term" value="F:ATP binding"/>
    <property type="evidence" value="ECO:0007669"/>
    <property type="project" value="InterPro"/>
</dbReference>
<dbReference type="Gene3D" id="2.70.150.10">
    <property type="entry name" value="Calcium-transporting ATPase, cytoplasmic transduction domain A"/>
    <property type="match status" value="1"/>
</dbReference>
<dbReference type="GO" id="GO:0005886">
    <property type="term" value="C:plasma membrane"/>
    <property type="evidence" value="ECO:0007669"/>
    <property type="project" value="TreeGrafter"/>
</dbReference>
<comment type="caution">
    <text evidence="11">The sequence shown here is derived from an EMBL/GenBank/DDBJ whole genome shotgun (WGS) entry which is preliminary data.</text>
</comment>
<dbReference type="InterPro" id="IPR032630">
    <property type="entry name" value="P_typ_ATPase_c"/>
</dbReference>
<dbReference type="InterPro" id="IPR023214">
    <property type="entry name" value="HAD_sf"/>
</dbReference>
<dbReference type="InterPro" id="IPR018303">
    <property type="entry name" value="ATPase_P-typ_P_site"/>
</dbReference>
<feature type="transmembrane region" description="Helical" evidence="8">
    <location>
        <begin position="1185"/>
        <end position="1204"/>
    </location>
</feature>
<evidence type="ECO:0000256" key="7">
    <source>
        <dbReference type="SAM" id="MobiDB-lite"/>
    </source>
</evidence>
<organism evidence="11 12">
    <name type="scientific">Diacronema lutheri</name>
    <name type="common">Unicellular marine alga</name>
    <name type="synonym">Monochrysis lutheri</name>
    <dbReference type="NCBI Taxonomy" id="2081491"/>
    <lineage>
        <taxon>Eukaryota</taxon>
        <taxon>Haptista</taxon>
        <taxon>Haptophyta</taxon>
        <taxon>Pavlovophyceae</taxon>
        <taxon>Pavlovales</taxon>
        <taxon>Pavlovaceae</taxon>
        <taxon>Diacronema</taxon>
    </lineage>
</organism>
<feature type="compositionally biased region" description="Low complexity" evidence="7">
    <location>
        <begin position="1230"/>
        <end position="1241"/>
    </location>
</feature>
<evidence type="ECO:0000256" key="8">
    <source>
        <dbReference type="SAM" id="Phobius"/>
    </source>
</evidence>
<accession>A0A8J6CEZ0</accession>
<feature type="region of interest" description="Disordered" evidence="7">
    <location>
        <begin position="749"/>
        <end position="797"/>
    </location>
</feature>
<feature type="transmembrane region" description="Helical" evidence="8">
    <location>
        <begin position="1149"/>
        <end position="1165"/>
    </location>
</feature>
<evidence type="ECO:0000313" key="11">
    <source>
        <dbReference type="EMBL" id="KAG8467435.1"/>
    </source>
</evidence>
<keyword evidence="3" id="KW-0479">Metal-binding</keyword>
<dbReference type="SUPFAM" id="SSF81660">
    <property type="entry name" value="Metal cation-transporting ATPase, ATP-binding domain N"/>
    <property type="match status" value="1"/>
</dbReference>